<evidence type="ECO:0000313" key="8">
    <source>
        <dbReference type="Proteomes" id="UP000007967"/>
    </source>
</evidence>
<evidence type="ECO:0000313" key="7">
    <source>
        <dbReference type="EMBL" id="ADB31547.1"/>
    </source>
</evidence>
<evidence type="ECO:0000256" key="2">
    <source>
        <dbReference type="ARBA" id="ARBA00023015"/>
    </source>
</evidence>
<dbReference type="HOGENOM" id="CLU_083278_1_1_11"/>
<keyword evidence="4" id="KW-0804">Transcription</keyword>
<gene>
    <name evidence="7" type="ordered locus">Kfla_2473</name>
</gene>
<dbReference type="AlphaFoldDB" id="D2PW95"/>
<evidence type="ECO:0000256" key="1">
    <source>
        <dbReference type="ARBA" id="ARBA00022491"/>
    </source>
</evidence>
<dbReference type="EMBL" id="CP001736">
    <property type="protein sequence ID" value="ADB31547.1"/>
    <property type="molecule type" value="Genomic_DNA"/>
</dbReference>
<evidence type="ECO:0000256" key="4">
    <source>
        <dbReference type="ARBA" id="ARBA00023163"/>
    </source>
</evidence>
<dbReference type="PRINTS" id="PR00455">
    <property type="entry name" value="HTHTETR"/>
</dbReference>
<keyword evidence="3 5" id="KW-0238">DNA-binding</keyword>
<dbReference type="OrthoDB" id="3186364at2"/>
<protein>
    <submittedName>
        <fullName evidence="7">Transcriptional regulator, TetR family</fullName>
    </submittedName>
</protein>
<dbReference type="PANTHER" id="PTHR30055">
    <property type="entry name" value="HTH-TYPE TRANSCRIPTIONAL REGULATOR RUTR"/>
    <property type="match status" value="1"/>
</dbReference>
<keyword evidence="8" id="KW-1185">Reference proteome</keyword>
<dbReference type="InterPro" id="IPR050109">
    <property type="entry name" value="HTH-type_TetR-like_transc_reg"/>
</dbReference>
<accession>D2PW95</accession>
<evidence type="ECO:0000256" key="5">
    <source>
        <dbReference type="PROSITE-ProRule" id="PRU00335"/>
    </source>
</evidence>
<dbReference type="InterPro" id="IPR001647">
    <property type="entry name" value="HTH_TetR"/>
</dbReference>
<evidence type="ECO:0000256" key="3">
    <source>
        <dbReference type="ARBA" id="ARBA00023125"/>
    </source>
</evidence>
<keyword evidence="2" id="KW-0805">Transcription regulation</keyword>
<sequence>MPRARSGDTKARIQAVALELFASKGLQQTSLRDIADQLGMTKPALYYHFASRDELVRSLAIPLIDDMTAFLAGLEASPADPRELLGAYFDVTYRHRVLLQVAIRDLSVLQQMDLTDHVFDWRRRIVALLIGPSPSLEHQVRGMVALGGLSDCTVAFEDVDVDELRTAAVAAAYDALRPGVQGMSAQGMAP</sequence>
<dbReference type="GO" id="GO:0003700">
    <property type="term" value="F:DNA-binding transcription factor activity"/>
    <property type="evidence" value="ECO:0007669"/>
    <property type="project" value="TreeGrafter"/>
</dbReference>
<dbReference type="PANTHER" id="PTHR30055:SF175">
    <property type="entry name" value="HTH-TYPE TRANSCRIPTIONAL REPRESSOR KSTR2"/>
    <property type="match status" value="1"/>
</dbReference>
<feature type="domain" description="HTH tetR-type" evidence="6">
    <location>
        <begin position="7"/>
        <end position="67"/>
    </location>
</feature>
<organism evidence="7 8">
    <name type="scientific">Kribbella flavida (strain DSM 17836 / JCM 10339 / NBRC 14399)</name>
    <dbReference type="NCBI Taxonomy" id="479435"/>
    <lineage>
        <taxon>Bacteria</taxon>
        <taxon>Bacillati</taxon>
        <taxon>Actinomycetota</taxon>
        <taxon>Actinomycetes</taxon>
        <taxon>Propionibacteriales</taxon>
        <taxon>Kribbellaceae</taxon>
        <taxon>Kribbella</taxon>
    </lineage>
</organism>
<reference evidence="8" key="1">
    <citation type="submission" date="2009-09" db="EMBL/GenBank/DDBJ databases">
        <title>The complete genome of Kribbella flavida DSM 17836.</title>
        <authorList>
            <consortium name="US DOE Joint Genome Institute (JGI-PGF)"/>
            <person name="Lucas S."/>
            <person name="Copeland A."/>
            <person name="Lapidus A."/>
            <person name="Glavina del Rio T."/>
            <person name="Dalin E."/>
            <person name="Tice H."/>
            <person name="Bruce D."/>
            <person name="Goodwin L."/>
            <person name="Pitluck S."/>
            <person name="Kyrpides N."/>
            <person name="Mavromatis K."/>
            <person name="Ivanova N."/>
            <person name="Saunders E."/>
            <person name="Brettin T."/>
            <person name="Detter J.C."/>
            <person name="Han C."/>
            <person name="Larimer F."/>
            <person name="Land M."/>
            <person name="Hauser L."/>
            <person name="Markowitz V."/>
            <person name="Cheng J.-F."/>
            <person name="Hugenholtz P."/>
            <person name="Woyke T."/>
            <person name="Wu D."/>
            <person name="Pukall R."/>
            <person name="Klenk H.-P."/>
            <person name="Eisen J.A."/>
        </authorList>
    </citation>
    <scope>NUCLEOTIDE SEQUENCE [LARGE SCALE GENOMIC DNA]</scope>
    <source>
        <strain evidence="8">DSM 17836 / JCM 10339 / NBRC 14399</strain>
    </source>
</reference>
<name>D2PW95_KRIFD</name>
<dbReference type="KEGG" id="kfl:Kfla_2473"/>
<dbReference type="STRING" id="479435.Kfla_2473"/>
<proteinExistence type="predicted"/>
<dbReference type="SUPFAM" id="SSF46689">
    <property type="entry name" value="Homeodomain-like"/>
    <property type="match status" value="1"/>
</dbReference>
<feature type="DNA-binding region" description="H-T-H motif" evidence="5">
    <location>
        <begin position="30"/>
        <end position="49"/>
    </location>
</feature>
<dbReference type="GO" id="GO:0000976">
    <property type="term" value="F:transcription cis-regulatory region binding"/>
    <property type="evidence" value="ECO:0007669"/>
    <property type="project" value="TreeGrafter"/>
</dbReference>
<reference evidence="7 8" key="2">
    <citation type="journal article" date="2010" name="Stand. Genomic Sci.">
        <title>Complete genome sequence of Kribbella flavida type strain (IFO 14399).</title>
        <authorList>
            <person name="Pukall R."/>
            <person name="Lapidus A."/>
            <person name="Glavina Del Rio T."/>
            <person name="Copeland A."/>
            <person name="Tice H."/>
            <person name="Cheng J.-F."/>
            <person name="Lucas S."/>
            <person name="Chen F."/>
            <person name="Nolan M."/>
            <person name="LaButti K."/>
            <person name="Pati A."/>
            <person name="Ivanova N."/>
            <person name="Mavrommatis K."/>
            <person name="Mikhailova N."/>
            <person name="Pitluck S."/>
            <person name="Bruce D."/>
            <person name="Goodwin L."/>
            <person name="Land M."/>
            <person name="Hauser L."/>
            <person name="Chang Y.-J."/>
            <person name="Jeffries C.D."/>
            <person name="Chen A."/>
            <person name="Palaniappan K."/>
            <person name="Chain P."/>
            <person name="Rohde M."/>
            <person name="Goeker M."/>
            <person name="Bristow J."/>
            <person name="Eisen J.A."/>
            <person name="Markowitz V."/>
            <person name="Hugenholtz P."/>
            <person name="Kyrpides N.C."/>
            <person name="Klenk H.-P."/>
            <person name="Brettin T."/>
        </authorList>
    </citation>
    <scope>NUCLEOTIDE SEQUENCE [LARGE SCALE GENOMIC DNA]</scope>
    <source>
        <strain evidence="8">DSM 17836 / JCM 10339 / NBRC 14399</strain>
    </source>
</reference>
<dbReference type="eggNOG" id="COG1309">
    <property type="taxonomic scope" value="Bacteria"/>
</dbReference>
<dbReference type="PROSITE" id="PS50977">
    <property type="entry name" value="HTH_TETR_2"/>
    <property type="match status" value="1"/>
</dbReference>
<evidence type="ECO:0000259" key="6">
    <source>
        <dbReference type="PROSITE" id="PS50977"/>
    </source>
</evidence>
<dbReference type="RefSeq" id="WP_012920103.1">
    <property type="nucleotide sequence ID" value="NC_013729.1"/>
</dbReference>
<dbReference type="InterPro" id="IPR009057">
    <property type="entry name" value="Homeodomain-like_sf"/>
</dbReference>
<keyword evidence="1" id="KW-0678">Repressor</keyword>
<dbReference type="Proteomes" id="UP000007967">
    <property type="component" value="Chromosome"/>
</dbReference>
<dbReference type="Gene3D" id="1.10.357.10">
    <property type="entry name" value="Tetracycline Repressor, domain 2"/>
    <property type="match status" value="1"/>
</dbReference>
<dbReference type="Pfam" id="PF00440">
    <property type="entry name" value="TetR_N"/>
    <property type="match status" value="1"/>
</dbReference>